<dbReference type="OrthoDB" id="4202034at2"/>
<dbReference type="AlphaFoldDB" id="A0A1I0LUE7"/>
<proteinExistence type="predicted"/>
<dbReference type="Proteomes" id="UP000199361">
    <property type="component" value="Unassembled WGS sequence"/>
</dbReference>
<name>A0A1I0LUE7_9ACTN</name>
<evidence type="ECO:0000256" key="1">
    <source>
        <dbReference type="SAM" id="Coils"/>
    </source>
</evidence>
<feature type="coiled-coil region" evidence="1">
    <location>
        <begin position="12"/>
        <end position="42"/>
    </location>
</feature>
<dbReference type="EMBL" id="FOHX01000027">
    <property type="protein sequence ID" value="SEU46760.1"/>
    <property type="molecule type" value="Genomic_DNA"/>
</dbReference>
<organism evidence="2 3">
    <name type="scientific">Nonomuraea wenchangensis</name>
    <dbReference type="NCBI Taxonomy" id="568860"/>
    <lineage>
        <taxon>Bacteria</taxon>
        <taxon>Bacillati</taxon>
        <taxon>Actinomycetota</taxon>
        <taxon>Actinomycetes</taxon>
        <taxon>Streptosporangiales</taxon>
        <taxon>Streptosporangiaceae</taxon>
        <taxon>Nonomuraea</taxon>
    </lineage>
</organism>
<gene>
    <name evidence="2" type="ORF">SAMN05421811_127139</name>
</gene>
<evidence type="ECO:0000313" key="2">
    <source>
        <dbReference type="EMBL" id="SEU46760.1"/>
    </source>
</evidence>
<dbReference type="STRING" id="568860.SAMN05421811_127139"/>
<accession>A0A1I0LUE7</accession>
<protein>
    <submittedName>
        <fullName evidence="2">Uncharacterized protein</fullName>
    </submittedName>
</protein>
<sequence>MSYFEDDYGTEMEAIEDERRNADLEQAQMEREGNRLAALRRRGICTHGSVVGYVGKVIYPEQEGLQPGQSRCTEGTGGCKRIFNSDAEWYAAQDAL</sequence>
<dbReference type="RefSeq" id="WP_091094106.1">
    <property type="nucleotide sequence ID" value="NZ_FOHX01000027.1"/>
</dbReference>
<evidence type="ECO:0000313" key="3">
    <source>
        <dbReference type="Proteomes" id="UP000199361"/>
    </source>
</evidence>
<keyword evidence="1" id="KW-0175">Coiled coil</keyword>
<keyword evidence="3" id="KW-1185">Reference proteome</keyword>
<reference evidence="2 3" key="1">
    <citation type="submission" date="2016-10" db="EMBL/GenBank/DDBJ databases">
        <authorList>
            <person name="de Groot N.N."/>
        </authorList>
    </citation>
    <scope>NUCLEOTIDE SEQUENCE [LARGE SCALE GENOMIC DNA]</scope>
    <source>
        <strain evidence="2 3">CGMCC 4.5598</strain>
    </source>
</reference>